<keyword evidence="2" id="KW-0812">Transmembrane</keyword>
<keyword evidence="2" id="KW-0472">Membrane</keyword>
<name>A0A022Q6E6_ERYGU</name>
<dbReference type="PANTHER" id="PTHR33287:SF2">
    <property type="entry name" value="TRANSMEMBRANE PROTEIN"/>
    <property type="match status" value="1"/>
</dbReference>
<gene>
    <name evidence="3" type="ORF">MIMGU_mgv1a022283mg</name>
</gene>
<feature type="transmembrane region" description="Helical" evidence="2">
    <location>
        <begin position="76"/>
        <end position="98"/>
    </location>
</feature>
<dbReference type="Proteomes" id="UP000030748">
    <property type="component" value="Unassembled WGS sequence"/>
</dbReference>
<dbReference type="PANTHER" id="PTHR33287">
    <property type="entry name" value="OS03G0453550 PROTEIN"/>
    <property type="match status" value="1"/>
</dbReference>
<dbReference type="EMBL" id="KI632217">
    <property type="protein sequence ID" value="EYU22085.1"/>
    <property type="molecule type" value="Genomic_DNA"/>
</dbReference>
<proteinExistence type="predicted"/>
<evidence type="ECO:0000313" key="3">
    <source>
        <dbReference type="EMBL" id="EYU22085.1"/>
    </source>
</evidence>
<keyword evidence="1" id="KW-0175">Coiled coil</keyword>
<reference evidence="3 4" key="1">
    <citation type="journal article" date="2013" name="Proc. Natl. Acad. Sci. U.S.A.">
        <title>Fine-scale variation in meiotic recombination in Mimulus inferred from population shotgun sequencing.</title>
        <authorList>
            <person name="Hellsten U."/>
            <person name="Wright K.M."/>
            <person name="Jenkins J."/>
            <person name="Shu S."/>
            <person name="Yuan Y."/>
            <person name="Wessler S.R."/>
            <person name="Schmutz J."/>
            <person name="Willis J.H."/>
            <person name="Rokhsar D.S."/>
        </authorList>
    </citation>
    <scope>NUCLEOTIDE SEQUENCE [LARGE SCALE GENOMIC DNA]</scope>
    <source>
        <strain evidence="4">cv. DUN x IM62</strain>
    </source>
</reference>
<protein>
    <recommendedName>
        <fullName evidence="5">Transmembrane protein</fullName>
    </recommendedName>
</protein>
<evidence type="ECO:0000313" key="4">
    <source>
        <dbReference type="Proteomes" id="UP000030748"/>
    </source>
</evidence>
<dbReference type="AlphaFoldDB" id="A0A022Q6E6"/>
<organism evidence="3 4">
    <name type="scientific">Erythranthe guttata</name>
    <name type="common">Yellow monkey flower</name>
    <name type="synonym">Mimulus guttatus</name>
    <dbReference type="NCBI Taxonomy" id="4155"/>
    <lineage>
        <taxon>Eukaryota</taxon>
        <taxon>Viridiplantae</taxon>
        <taxon>Streptophyta</taxon>
        <taxon>Embryophyta</taxon>
        <taxon>Tracheophyta</taxon>
        <taxon>Spermatophyta</taxon>
        <taxon>Magnoliopsida</taxon>
        <taxon>eudicotyledons</taxon>
        <taxon>Gunneridae</taxon>
        <taxon>Pentapetalae</taxon>
        <taxon>asterids</taxon>
        <taxon>lamiids</taxon>
        <taxon>Lamiales</taxon>
        <taxon>Phrymaceae</taxon>
        <taxon>Erythranthe</taxon>
    </lineage>
</organism>
<feature type="transmembrane region" description="Helical" evidence="2">
    <location>
        <begin position="44"/>
        <end position="64"/>
    </location>
</feature>
<evidence type="ECO:0008006" key="5">
    <source>
        <dbReference type="Google" id="ProtNLM"/>
    </source>
</evidence>
<keyword evidence="2" id="KW-1133">Transmembrane helix</keyword>
<accession>A0A022Q6E6</accession>
<feature type="coiled-coil region" evidence="1">
    <location>
        <begin position="17"/>
        <end position="44"/>
    </location>
</feature>
<evidence type="ECO:0000256" key="1">
    <source>
        <dbReference type="SAM" id="Coils"/>
    </source>
</evidence>
<sequence length="146" mass="17166">MADTSNKIGKVQDPTCKSDDIKIREFLERKIEEKEEQILKMEASVFQLANYYFVFQGVMLTAIINGSSSTLKCRHFWLPFCLSLIGAVLNIGTLLTIADKYKEALIQLDERTLIFYQHVYPKTFKRMHIENRKKKTWRNTIMFDSF</sequence>
<evidence type="ECO:0000256" key="2">
    <source>
        <dbReference type="SAM" id="Phobius"/>
    </source>
</evidence>
<keyword evidence="4" id="KW-1185">Reference proteome</keyword>